<evidence type="ECO:0000313" key="2">
    <source>
        <dbReference type="Proteomes" id="UP000005951"/>
    </source>
</evidence>
<reference evidence="1 2" key="1">
    <citation type="journal article" date="2013" name="Genome Announc.">
        <title>Draft Genome Sequence of Rhodococcus opacus Strain M213 Shows a Diverse Catabolic Potential.</title>
        <authorList>
            <person name="Pathak A."/>
            <person name="Green S.J."/>
            <person name="Ogram A."/>
            <person name="Chauhan A."/>
        </authorList>
    </citation>
    <scope>NUCLEOTIDE SEQUENCE [LARGE SCALE GENOMIC DNA]</scope>
    <source>
        <strain evidence="1 2">M213</strain>
    </source>
</reference>
<sequence length="83" mass="8980">MRLEQEKLCRAGDARGAAGGRKELVALTDGYRESIESWADLLRDCHRRGMRAPVLALGDGALGFWRAAGGVPRHPGAALLVPW</sequence>
<dbReference type="AlphaFoldDB" id="K8XPM2"/>
<protein>
    <submittedName>
        <fullName evidence="1">Transposase</fullName>
    </submittedName>
</protein>
<proteinExistence type="predicted"/>
<gene>
    <name evidence="1" type="ORF">WSS_A07079</name>
</gene>
<organism evidence="1 2">
    <name type="scientific">Rhodococcus opacus M213</name>
    <dbReference type="NCBI Taxonomy" id="1129896"/>
    <lineage>
        <taxon>Bacteria</taxon>
        <taxon>Bacillati</taxon>
        <taxon>Actinomycetota</taxon>
        <taxon>Actinomycetes</taxon>
        <taxon>Mycobacteriales</taxon>
        <taxon>Nocardiaceae</taxon>
        <taxon>Rhodococcus</taxon>
    </lineage>
</organism>
<dbReference type="Proteomes" id="UP000005951">
    <property type="component" value="Unassembled WGS sequence"/>
</dbReference>
<name>K8XPM2_RHOOP</name>
<accession>K8XPM2</accession>
<evidence type="ECO:0000313" key="1">
    <source>
        <dbReference type="EMBL" id="EKT83404.1"/>
    </source>
</evidence>
<comment type="caution">
    <text evidence="1">The sequence shown here is derived from an EMBL/GenBank/DDBJ whole genome shotgun (WGS) entry which is preliminary data.</text>
</comment>
<dbReference type="EMBL" id="AJYC02000019">
    <property type="protein sequence ID" value="EKT83404.1"/>
    <property type="molecule type" value="Genomic_DNA"/>
</dbReference>